<sequence length="666" mass="71530">MPVLFLERVPWPGLQTYTALSAALLTGTVLSVCSSGSFPQSSPEEESRPPGLSSGVNRFLRAGGQGLGSGFGDMAAEVLMSLWTDSVLVWVVVNSSCCVLLLVGRLVQWLVFSSLRVSEEQVGVLSVQPDLDPTEPSKLKDKFWTFIFYKLVFVFGVLSVQTVDEVLVWWFWFSALLFLQLLVQLCRDRLEYLSLSPAVPLSSRVLLLLVLLMLGCSGLASLCSQLARGRGGHVAGFMAAECMMETVRTAHVMFRSSMHLWDVNQENRSSSVYYTDLLVELLLLGLDLLHHIHMLIFSNIWLSLASLVIFMQLCSIAQELQRRIHRHLTFLLLLHNMETRFPVASSDELVDGGEDCVICWDVMRSARTLPCGHVFHSSCLRSWLEQDTSCPTCRMSLDIGGGGGVPVETREAVPDNMAAARPHLNQINHLFHFDGSRVARWLSVELMATTNFLLGIAPTTPSQINAMGQPIQEMFPHVPDLEVTGSLEVNTDHILEGRVQNAVQPLVVEHPLIHVTPPPEDEERESLEDEDEEEEEEEDEDEAAETQIPEEDEGGAAAEEGGGAAVEEGGGAAVEEGGGAAVEEGGATVEEGGSAVEEGVAAVEEGGAAAEEGGGAAVEEGGAAAEEGGGTVEKGGGAAIEEGGAAVEEGGAAAASKKVRGSIMNI</sequence>
<feature type="transmembrane region" description="Helical" evidence="12">
    <location>
        <begin position="167"/>
        <end position="185"/>
    </location>
</feature>
<proteinExistence type="predicted"/>
<evidence type="ECO:0000256" key="6">
    <source>
        <dbReference type="ARBA" id="ARBA00022771"/>
    </source>
</evidence>
<evidence type="ECO:0000256" key="2">
    <source>
        <dbReference type="ARBA" id="ARBA00004906"/>
    </source>
</evidence>
<dbReference type="EMBL" id="CADEAL010001910">
    <property type="protein sequence ID" value="CAB1436596.1"/>
    <property type="molecule type" value="Genomic_DNA"/>
</dbReference>
<dbReference type="GO" id="GO:0008270">
    <property type="term" value="F:zinc ion binding"/>
    <property type="evidence" value="ECO:0007669"/>
    <property type="project" value="UniProtKB-KW"/>
</dbReference>
<dbReference type="GO" id="GO:0070936">
    <property type="term" value="P:protein K48-linked ubiquitination"/>
    <property type="evidence" value="ECO:0007669"/>
    <property type="project" value="TreeGrafter"/>
</dbReference>
<keyword evidence="7" id="KW-0862">Zinc</keyword>
<organism evidence="14 15">
    <name type="scientific">Pleuronectes platessa</name>
    <name type="common">European plaice</name>
    <dbReference type="NCBI Taxonomy" id="8262"/>
    <lineage>
        <taxon>Eukaryota</taxon>
        <taxon>Metazoa</taxon>
        <taxon>Chordata</taxon>
        <taxon>Craniata</taxon>
        <taxon>Vertebrata</taxon>
        <taxon>Euteleostomi</taxon>
        <taxon>Actinopterygii</taxon>
        <taxon>Neopterygii</taxon>
        <taxon>Teleostei</taxon>
        <taxon>Neoteleostei</taxon>
        <taxon>Acanthomorphata</taxon>
        <taxon>Carangaria</taxon>
        <taxon>Pleuronectiformes</taxon>
        <taxon>Pleuronectoidei</taxon>
        <taxon>Pleuronectidae</taxon>
        <taxon>Pleuronectes</taxon>
    </lineage>
</organism>
<dbReference type="GO" id="GO:0061630">
    <property type="term" value="F:ubiquitin protein ligase activity"/>
    <property type="evidence" value="ECO:0007669"/>
    <property type="project" value="TreeGrafter"/>
</dbReference>
<feature type="transmembrane region" description="Helical" evidence="12">
    <location>
        <begin position="292"/>
        <end position="317"/>
    </location>
</feature>
<dbReference type="AlphaFoldDB" id="A0A9N7YR72"/>
<feature type="region of interest" description="Disordered" evidence="11">
    <location>
        <begin position="588"/>
        <end position="637"/>
    </location>
</feature>
<dbReference type="SUPFAM" id="SSF57850">
    <property type="entry name" value="RING/U-box"/>
    <property type="match status" value="1"/>
</dbReference>
<feature type="compositionally biased region" description="Acidic residues" evidence="11">
    <location>
        <begin position="519"/>
        <end position="554"/>
    </location>
</feature>
<feature type="domain" description="RING-type" evidence="13">
    <location>
        <begin position="356"/>
        <end position="394"/>
    </location>
</feature>
<evidence type="ECO:0000256" key="12">
    <source>
        <dbReference type="SAM" id="Phobius"/>
    </source>
</evidence>
<dbReference type="SMART" id="SM00184">
    <property type="entry name" value="RING"/>
    <property type="match status" value="1"/>
</dbReference>
<dbReference type="FunFam" id="3.30.40.10:FF:000259">
    <property type="entry name" value="E3 ubiquitin protein ligase RIN2"/>
    <property type="match status" value="1"/>
</dbReference>
<dbReference type="GO" id="GO:0005829">
    <property type="term" value="C:cytosol"/>
    <property type="evidence" value="ECO:0007669"/>
    <property type="project" value="TreeGrafter"/>
</dbReference>
<keyword evidence="15" id="KW-1185">Reference proteome</keyword>
<keyword evidence="8 12" id="KW-1133">Transmembrane helix</keyword>
<evidence type="ECO:0000256" key="3">
    <source>
        <dbReference type="ARBA" id="ARBA00022679"/>
    </source>
</evidence>
<dbReference type="PANTHER" id="PTHR15067:SF5">
    <property type="entry name" value="E3 UBIQUITIN-PROTEIN LIGASE AMFR"/>
    <property type="match status" value="1"/>
</dbReference>
<keyword evidence="6 10" id="KW-0863">Zinc-finger</keyword>
<comment type="pathway">
    <text evidence="2">Protein modification; protein ubiquitination.</text>
</comment>
<comment type="caution">
    <text evidence="14">The sequence shown here is derived from an EMBL/GenBank/DDBJ whole genome shotgun (WGS) entry which is preliminary data.</text>
</comment>
<evidence type="ECO:0000256" key="11">
    <source>
        <dbReference type="SAM" id="MobiDB-lite"/>
    </source>
</evidence>
<protein>
    <recommendedName>
        <fullName evidence="13">RING-type domain-containing protein</fullName>
    </recommendedName>
</protein>
<feature type="transmembrane region" description="Helical" evidence="12">
    <location>
        <begin position="205"/>
        <end position="227"/>
    </location>
</feature>
<evidence type="ECO:0000256" key="9">
    <source>
        <dbReference type="ARBA" id="ARBA00023136"/>
    </source>
</evidence>
<feature type="transmembrane region" description="Helical" evidence="12">
    <location>
        <begin position="143"/>
        <end position="161"/>
    </location>
</feature>
<name>A0A9N7YR72_PLEPL</name>
<evidence type="ECO:0000256" key="8">
    <source>
        <dbReference type="ARBA" id="ARBA00022989"/>
    </source>
</evidence>
<evidence type="ECO:0000259" key="13">
    <source>
        <dbReference type="PROSITE" id="PS50089"/>
    </source>
</evidence>
<dbReference type="InterPro" id="IPR001841">
    <property type="entry name" value="Znf_RING"/>
</dbReference>
<reference evidence="14" key="1">
    <citation type="submission" date="2020-03" db="EMBL/GenBank/DDBJ databases">
        <authorList>
            <person name="Weist P."/>
        </authorList>
    </citation>
    <scope>NUCLEOTIDE SEQUENCE</scope>
</reference>
<dbReference type="PROSITE" id="PS50089">
    <property type="entry name" value="ZF_RING_2"/>
    <property type="match status" value="1"/>
</dbReference>
<evidence type="ECO:0000256" key="7">
    <source>
        <dbReference type="ARBA" id="ARBA00022833"/>
    </source>
</evidence>
<feature type="compositionally biased region" description="Low complexity" evidence="11">
    <location>
        <begin position="588"/>
        <end position="626"/>
    </location>
</feature>
<dbReference type="GO" id="GO:0030968">
    <property type="term" value="P:endoplasmic reticulum unfolded protein response"/>
    <property type="evidence" value="ECO:0007669"/>
    <property type="project" value="TreeGrafter"/>
</dbReference>
<feature type="transmembrane region" description="Helical" evidence="12">
    <location>
        <begin position="87"/>
        <end position="107"/>
    </location>
</feature>
<dbReference type="CDD" id="cd16455">
    <property type="entry name" value="RING-H2_AMFR"/>
    <property type="match status" value="1"/>
</dbReference>
<dbReference type="Pfam" id="PF25563">
    <property type="entry name" value="TPR_SYVN1_N"/>
    <property type="match status" value="1"/>
</dbReference>
<dbReference type="GO" id="GO:0005783">
    <property type="term" value="C:endoplasmic reticulum"/>
    <property type="evidence" value="ECO:0007669"/>
    <property type="project" value="TreeGrafter"/>
</dbReference>
<dbReference type="Gene3D" id="3.30.40.10">
    <property type="entry name" value="Zinc/RING finger domain, C3HC4 (zinc finger)"/>
    <property type="match status" value="1"/>
</dbReference>
<evidence type="ECO:0000256" key="5">
    <source>
        <dbReference type="ARBA" id="ARBA00022723"/>
    </source>
</evidence>
<dbReference type="GO" id="GO:0006511">
    <property type="term" value="P:ubiquitin-dependent protein catabolic process"/>
    <property type="evidence" value="ECO:0007669"/>
    <property type="project" value="TreeGrafter"/>
</dbReference>
<evidence type="ECO:0000256" key="10">
    <source>
        <dbReference type="PROSITE-ProRule" id="PRU00175"/>
    </source>
</evidence>
<evidence type="ECO:0000256" key="1">
    <source>
        <dbReference type="ARBA" id="ARBA00004141"/>
    </source>
</evidence>
<dbReference type="GO" id="GO:0000151">
    <property type="term" value="C:ubiquitin ligase complex"/>
    <property type="evidence" value="ECO:0007669"/>
    <property type="project" value="TreeGrafter"/>
</dbReference>
<evidence type="ECO:0000256" key="4">
    <source>
        <dbReference type="ARBA" id="ARBA00022692"/>
    </source>
</evidence>
<keyword evidence="5" id="KW-0479">Metal-binding</keyword>
<dbReference type="Gene3D" id="1.10.8.10">
    <property type="entry name" value="DNA helicase RuvA subunit, C-terminal domain"/>
    <property type="match status" value="1"/>
</dbReference>
<comment type="subcellular location">
    <subcellularLocation>
        <location evidence="1">Membrane</location>
        <topology evidence="1">Multi-pass membrane protein</topology>
    </subcellularLocation>
</comment>
<evidence type="ECO:0000313" key="14">
    <source>
        <dbReference type="EMBL" id="CAB1436596.1"/>
    </source>
</evidence>
<evidence type="ECO:0000313" key="15">
    <source>
        <dbReference type="Proteomes" id="UP001153269"/>
    </source>
</evidence>
<accession>A0A9N7YR72</accession>
<dbReference type="Pfam" id="PF13639">
    <property type="entry name" value="zf-RING_2"/>
    <property type="match status" value="1"/>
</dbReference>
<keyword evidence="4 12" id="KW-0812">Transmembrane</keyword>
<dbReference type="PANTHER" id="PTHR15067">
    <property type="entry name" value="E3 UBIQUITIN-PROTEIN LIGASE RNF8"/>
    <property type="match status" value="1"/>
</dbReference>
<gene>
    <name evidence="14" type="ORF">PLEPLA_LOCUS24629</name>
</gene>
<dbReference type="InterPro" id="IPR013083">
    <property type="entry name" value="Znf_RING/FYVE/PHD"/>
</dbReference>
<feature type="region of interest" description="Disordered" evidence="11">
    <location>
        <begin position="509"/>
        <end position="563"/>
    </location>
</feature>
<dbReference type="Proteomes" id="UP001153269">
    <property type="component" value="Unassembled WGS sequence"/>
</dbReference>
<feature type="compositionally biased region" description="Gly residues" evidence="11">
    <location>
        <begin position="627"/>
        <end position="637"/>
    </location>
</feature>
<keyword evidence="9 12" id="KW-0472">Membrane</keyword>
<keyword evidence="3" id="KW-0808">Transferase</keyword>
<dbReference type="InterPro" id="IPR057992">
    <property type="entry name" value="TPR_SYVN1_N"/>
</dbReference>